<sequence length="189" mass="20020">MIADRTPPYLPAPSTRSALMGVDERWSAVRVLSHWSHLVLGALGALGAQGGPAFEDLGLCHIVWPLPPGGADDWPDATAAGVLPTEPGERLLVPGLKGMPGMPWLHPPAAERPFTDPGVLRRAVETVIGSLEDAGALGPVAVCHECGAATRDAELVAFTPQMCGPGWSTYECRSCYDGRGRRRTPEVPR</sequence>
<dbReference type="EMBL" id="AP017424">
    <property type="protein sequence ID" value="BAU86939.1"/>
    <property type="molecule type" value="Genomic_DNA"/>
</dbReference>
<gene>
    <name evidence="1" type="ORF">SLA_6070</name>
</gene>
<evidence type="ECO:0000313" key="2">
    <source>
        <dbReference type="Proteomes" id="UP000217676"/>
    </source>
</evidence>
<dbReference type="AlphaFoldDB" id="A0A160P5B6"/>
<organism evidence="1 2">
    <name type="scientific">Streptomyces laurentii</name>
    <dbReference type="NCBI Taxonomy" id="39478"/>
    <lineage>
        <taxon>Bacteria</taxon>
        <taxon>Bacillati</taxon>
        <taxon>Actinomycetota</taxon>
        <taxon>Actinomycetes</taxon>
        <taxon>Kitasatosporales</taxon>
        <taxon>Streptomycetaceae</taxon>
        <taxon>Streptomyces</taxon>
    </lineage>
</organism>
<accession>A0A160P5B6</accession>
<dbReference type="KEGG" id="slau:SLA_6070"/>
<evidence type="ECO:0000313" key="1">
    <source>
        <dbReference type="EMBL" id="BAU86939.1"/>
    </source>
</evidence>
<proteinExistence type="predicted"/>
<name>A0A160P5B6_STRLU</name>
<dbReference type="Proteomes" id="UP000217676">
    <property type="component" value="Chromosome"/>
</dbReference>
<reference evidence="1 2" key="1">
    <citation type="journal article" date="2016" name="Genome Announc.">
        <title>Complete Genome Sequence of Thiostrepton-Producing Streptomyces laurentii ATCC 31255.</title>
        <authorList>
            <person name="Doi K."/>
            <person name="Fujino Y."/>
            <person name="Nagayoshi Y."/>
            <person name="Ohshima T."/>
            <person name="Ogata S."/>
        </authorList>
    </citation>
    <scope>NUCLEOTIDE SEQUENCE [LARGE SCALE GENOMIC DNA]</scope>
    <source>
        <strain evidence="1 2">ATCC 31255</strain>
    </source>
</reference>
<protein>
    <submittedName>
        <fullName evidence="1">Uncharacterized protein</fullName>
    </submittedName>
</protein>
<keyword evidence="2" id="KW-1185">Reference proteome</keyword>